<dbReference type="Proteomes" id="UP000501408">
    <property type="component" value="Chromosome 1"/>
</dbReference>
<sequence>MPITEASFVHSQLRCPRYVAISLILFGVIAAWLITFHLALPLSARALAIIYVIRDGRRFYHQLLASQGTLSIDRHFYVQMNTQPKGKMSCVWATPWLVVLENAQEESRIFLWRGGMPDYHFRLIYRHCCTAIGDSL</sequence>
<dbReference type="EMBL" id="CP050266">
    <property type="protein sequence ID" value="QIR05412.1"/>
    <property type="molecule type" value="Genomic_DNA"/>
</dbReference>
<dbReference type="RefSeq" id="WP_167314019.1">
    <property type="nucleotide sequence ID" value="NZ_CP050266.1"/>
</dbReference>
<reference evidence="2 3" key="1">
    <citation type="submission" date="2020-03" db="EMBL/GenBank/DDBJ databases">
        <title>Genome mining reveals the biosynthetic pathways of PHA and ectoines of the halophilic strain Salinivibrio costicola M318 isolated from fermented shrimp paste.</title>
        <authorList>
            <person name="Doan T.V."/>
            <person name="Tran L.T."/>
            <person name="Trieu T.A."/>
            <person name="Nguyen Q.V."/>
            <person name="Quach T.N."/>
            <person name="Phi T.Q."/>
            <person name="Kumar S."/>
        </authorList>
    </citation>
    <scope>NUCLEOTIDE SEQUENCE [LARGE SCALE GENOMIC DNA]</scope>
    <source>
        <strain evidence="2 3">M318</strain>
    </source>
</reference>
<dbReference type="Pfam" id="PF07254">
    <property type="entry name" value="Cpta_toxin"/>
    <property type="match status" value="1"/>
</dbReference>
<dbReference type="InterPro" id="IPR009883">
    <property type="entry name" value="YgfX"/>
</dbReference>
<accession>A0ABX6K1G8</accession>
<evidence type="ECO:0000313" key="3">
    <source>
        <dbReference type="Proteomes" id="UP000501408"/>
    </source>
</evidence>
<name>A0ABX6K1G8_SALCS</name>
<evidence type="ECO:0000256" key="1">
    <source>
        <dbReference type="SAM" id="Phobius"/>
    </source>
</evidence>
<proteinExistence type="predicted"/>
<keyword evidence="1" id="KW-0472">Membrane</keyword>
<gene>
    <name evidence="2" type="ORF">HBA18_02865</name>
</gene>
<organism evidence="2 3">
    <name type="scientific">Salinivibrio costicola</name>
    <name type="common">Vibrio costicola</name>
    <dbReference type="NCBI Taxonomy" id="51367"/>
    <lineage>
        <taxon>Bacteria</taxon>
        <taxon>Pseudomonadati</taxon>
        <taxon>Pseudomonadota</taxon>
        <taxon>Gammaproteobacteria</taxon>
        <taxon>Vibrionales</taxon>
        <taxon>Vibrionaceae</taxon>
        <taxon>Salinivibrio</taxon>
    </lineage>
</organism>
<evidence type="ECO:0000313" key="2">
    <source>
        <dbReference type="EMBL" id="QIR05412.1"/>
    </source>
</evidence>
<protein>
    <recommendedName>
        <fullName evidence="4">Toxin CptA</fullName>
    </recommendedName>
</protein>
<keyword evidence="1" id="KW-1133">Transmembrane helix</keyword>
<feature type="transmembrane region" description="Helical" evidence="1">
    <location>
        <begin position="20"/>
        <end position="53"/>
    </location>
</feature>
<evidence type="ECO:0008006" key="4">
    <source>
        <dbReference type="Google" id="ProtNLM"/>
    </source>
</evidence>
<keyword evidence="1" id="KW-0812">Transmembrane</keyword>
<keyword evidence="3" id="KW-1185">Reference proteome</keyword>